<name>A0AAJ5T2R6_9BURK</name>
<sequence length="197" mass="20935">MNEIKHCQCVACVNGTIHASDCAVHNMPAESNGPCDCGITQHTPFEVWLNREGCLLDTPTKDQCVDAQQRAFSAGAPAYRKNAIDAIDGAIAFGCQNTNPPPATDHWLAPYWNIGRLQADLAMALELIAADADAGKVMIPSGLRLTIDAALIKAGRKAAPVRSTPCETCDGRGEIGGWRPGDGYGSDPCPDCQQREA</sequence>
<dbReference type="Proteomes" id="UP000268684">
    <property type="component" value="Chromosome I"/>
</dbReference>
<dbReference type="AlphaFoldDB" id="A0AAJ5T2R6"/>
<evidence type="ECO:0000313" key="4">
    <source>
        <dbReference type="Proteomes" id="UP000268684"/>
    </source>
</evidence>
<dbReference type="Proteomes" id="UP000268684">
    <property type="component" value="Chromosome II"/>
</dbReference>
<evidence type="ECO:0000256" key="1">
    <source>
        <dbReference type="SAM" id="MobiDB-lite"/>
    </source>
</evidence>
<evidence type="ECO:0000313" key="2">
    <source>
        <dbReference type="EMBL" id="VBB10661.1"/>
    </source>
</evidence>
<reference evidence="2 4" key="1">
    <citation type="submission" date="2017-11" db="EMBL/GenBank/DDBJ databases">
        <authorList>
            <person name="Seth-Smith MB H."/>
        </authorList>
    </citation>
    <scope>NUCLEOTIDE SEQUENCE [LARGE SCALE GENOMIC DNA]</scope>
    <source>
        <strain evidence="2">E</strain>
    </source>
</reference>
<keyword evidence="4" id="KW-1185">Reference proteome</keyword>
<dbReference type="RefSeq" id="WP_163012778.1">
    <property type="nucleotide sequence ID" value="NZ_LR025742.1"/>
</dbReference>
<dbReference type="EMBL" id="LR025742">
    <property type="protein sequence ID" value="VBB10661.1"/>
    <property type="molecule type" value="Genomic_DNA"/>
</dbReference>
<dbReference type="EMBL" id="LR025743">
    <property type="protein sequence ID" value="VBB13375.1"/>
    <property type="molecule type" value="Genomic_DNA"/>
</dbReference>
<gene>
    <name evidence="2" type="ORF">BSTAB16_0768</name>
    <name evidence="3" type="ORF">BSTAB16_3560</name>
</gene>
<accession>A0AAJ5T2R6</accession>
<dbReference type="GeneID" id="71056012"/>
<protein>
    <submittedName>
        <fullName evidence="2">Uncharacterized protein</fullName>
    </submittedName>
</protein>
<organism evidence="2 4">
    <name type="scientific">Burkholderia stabilis</name>
    <dbReference type="NCBI Taxonomy" id="95485"/>
    <lineage>
        <taxon>Bacteria</taxon>
        <taxon>Pseudomonadati</taxon>
        <taxon>Pseudomonadota</taxon>
        <taxon>Betaproteobacteria</taxon>
        <taxon>Burkholderiales</taxon>
        <taxon>Burkholderiaceae</taxon>
        <taxon>Burkholderia</taxon>
        <taxon>Burkholderia cepacia complex</taxon>
    </lineage>
</organism>
<evidence type="ECO:0000313" key="3">
    <source>
        <dbReference type="EMBL" id="VBB13375.1"/>
    </source>
</evidence>
<proteinExistence type="predicted"/>
<feature type="region of interest" description="Disordered" evidence="1">
    <location>
        <begin position="177"/>
        <end position="197"/>
    </location>
</feature>